<dbReference type="InterPro" id="IPR011047">
    <property type="entry name" value="Quinoprotein_ADH-like_sf"/>
</dbReference>
<evidence type="ECO:0000256" key="6">
    <source>
        <dbReference type="SAM" id="MobiDB-lite"/>
    </source>
</evidence>
<evidence type="ECO:0000256" key="2">
    <source>
        <dbReference type="ARBA" id="ARBA00022741"/>
    </source>
</evidence>
<evidence type="ECO:0000256" key="1">
    <source>
        <dbReference type="ARBA" id="ARBA00022679"/>
    </source>
</evidence>
<reference evidence="8 9" key="1">
    <citation type="submission" date="2019-12" db="EMBL/GenBank/DDBJ databases">
        <title>Whole genome shotgun sequence of Streptomyces hygroscopicus subsp. glebosus NBRC 13786.</title>
        <authorList>
            <person name="Ichikawa N."/>
            <person name="Kimura A."/>
            <person name="Kitahashi Y."/>
            <person name="Komaki H."/>
            <person name="Tamura T."/>
        </authorList>
    </citation>
    <scope>NUCLEOTIDE SEQUENCE [LARGE SCALE GENOMIC DNA]</scope>
    <source>
        <strain evidence="8 9">NBRC 13786</strain>
    </source>
</reference>
<dbReference type="Gene3D" id="3.30.200.20">
    <property type="entry name" value="Phosphorylase Kinase, domain 1"/>
    <property type="match status" value="1"/>
</dbReference>
<dbReference type="SUPFAM" id="SSF50998">
    <property type="entry name" value="Quinoprotein alcohol dehydrogenase-like"/>
    <property type="match status" value="1"/>
</dbReference>
<dbReference type="InterPro" id="IPR008271">
    <property type="entry name" value="Ser/Thr_kinase_AS"/>
</dbReference>
<dbReference type="InterPro" id="IPR002372">
    <property type="entry name" value="PQQ_rpt_dom"/>
</dbReference>
<dbReference type="SMART" id="SM00220">
    <property type="entry name" value="S_TKc"/>
    <property type="match status" value="1"/>
</dbReference>
<dbReference type="InterPro" id="IPR015943">
    <property type="entry name" value="WD40/YVTN_repeat-like_dom_sf"/>
</dbReference>
<feature type="region of interest" description="Disordered" evidence="6">
    <location>
        <begin position="297"/>
        <end position="317"/>
    </location>
</feature>
<accession>A0A640T7H8</accession>
<dbReference type="PANTHER" id="PTHR43289:SF34">
    <property type="entry name" value="SERINE_THREONINE-PROTEIN KINASE YBDM-RELATED"/>
    <property type="match status" value="1"/>
</dbReference>
<keyword evidence="4 5" id="KW-0067">ATP-binding</keyword>
<evidence type="ECO:0000256" key="5">
    <source>
        <dbReference type="PROSITE-ProRule" id="PRU10141"/>
    </source>
</evidence>
<dbReference type="InterPro" id="IPR000719">
    <property type="entry name" value="Prot_kinase_dom"/>
</dbReference>
<dbReference type="InterPro" id="IPR018391">
    <property type="entry name" value="PQQ_b-propeller_rpt"/>
</dbReference>
<dbReference type="Proteomes" id="UP000430079">
    <property type="component" value="Unassembled WGS sequence"/>
</dbReference>
<evidence type="ECO:0000259" key="7">
    <source>
        <dbReference type="PROSITE" id="PS50011"/>
    </source>
</evidence>
<dbReference type="SMART" id="SM00564">
    <property type="entry name" value="PQQ"/>
    <property type="match status" value="3"/>
</dbReference>
<dbReference type="Gene3D" id="1.10.510.10">
    <property type="entry name" value="Transferase(Phosphotransferase) domain 1"/>
    <property type="match status" value="1"/>
</dbReference>
<dbReference type="Pfam" id="PF00069">
    <property type="entry name" value="Pkinase"/>
    <property type="match status" value="1"/>
</dbReference>
<dbReference type="EMBL" id="BLIO01000001">
    <property type="protein sequence ID" value="GFE19130.1"/>
    <property type="molecule type" value="Genomic_DNA"/>
</dbReference>
<dbReference type="PROSITE" id="PS50011">
    <property type="entry name" value="PROTEIN_KINASE_DOM"/>
    <property type="match status" value="1"/>
</dbReference>
<dbReference type="GO" id="GO:0004674">
    <property type="term" value="F:protein serine/threonine kinase activity"/>
    <property type="evidence" value="ECO:0007669"/>
    <property type="project" value="TreeGrafter"/>
</dbReference>
<keyword evidence="9" id="KW-1185">Reference proteome</keyword>
<evidence type="ECO:0000313" key="8">
    <source>
        <dbReference type="EMBL" id="GFE19130.1"/>
    </source>
</evidence>
<name>A0A640T7H8_9ACTN</name>
<proteinExistence type="predicted"/>
<dbReference type="RefSeq" id="WP_190145018.1">
    <property type="nucleotide sequence ID" value="NZ_BLIO01000001.1"/>
</dbReference>
<keyword evidence="1" id="KW-0808">Transferase</keyword>
<feature type="domain" description="Protein kinase" evidence="7">
    <location>
        <begin position="16"/>
        <end position="264"/>
    </location>
</feature>
<comment type="caution">
    <text evidence="8">The sequence shown here is derived from an EMBL/GenBank/DDBJ whole genome shotgun (WGS) entry which is preliminary data.</text>
</comment>
<dbReference type="InterPro" id="IPR017441">
    <property type="entry name" value="Protein_kinase_ATP_BS"/>
</dbReference>
<dbReference type="PROSITE" id="PS00107">
    <property type="entry name" value="PROTEIN_KINASE_ATP"/>
    <property type="match status" value="1"/>
</dbReference>
<sequence>MISPLLHDDPHTVGPFRILARLGGGGMGTVYLARSAGGRTVAVKTLHTRLVADTTLRTRFRLEADAARVIGSAHGAVVVDADPQAPTPWLATEYVLGPPLDTAVEAGGPLPEAAVRALGAALAAGLEQLHRSEVVHRDLKPSNVLVTAQGPRIIDFGIARAFGDEHLTSVGSAVGTPAFMSPEQAGGQEHAVAGDVFALAGVLVFAATGRGPFGGGAPTDLLYRVRFGEPDLGGVPETLRPLLVRCLAKDPAHRPSTTELRTALGSNGVAPADRGGFAELLPDAVLREIARRSDEVWREPPHRLPPPAPAEVPPAEAAPVPGLSRRRLLSVAGGALLGGGLLGGGGWALLAGSGEGGGATKKDAVDRPKPPAPLWSAGLRCPDSGGEAMRVGRNLAMRAGIVLCGINADSGESTWQANVADPWRSATEGSRIYALRGYKEAGAALAVCEVSQSNGELGEPLVELSAFTGKEQYNQLLCVADGTAYLVARAASGKRWYLVAADLDSGKERWHSPVEGPQAVGTPPALGGAVVGSRVVLCGSPGFGSKFIRLSVHDKRHGRELWRLSETFAGTVPPRLVLDDRNLYIGAEHLTARRLSDGELEWLFGTGRDAGDSAGEERRYGAPTVHDGVVYCTEADRGLIAVDAASGTLNWQEKGLSGRKNKRDVAPAVGKRYAYCADDTGLRAIDLRAHEAVWTYETNPMVLTADPKGGRLYVRQEQRTIALPLA</sequence>
<evidence type="ECO:0000313" key="9">
    <source>
        <dbReference type="Proteomes" id="UP000430079"/>
    </source>
</evidence>
<feature type="compositionally biased region" description="Pro residues" evidence="6">
    <location>
        <begin position="303"/>
        <end position="312"/>
    </location>
</feature>
<dbReference type="SUPFAM" id="SSF56112">
    <property type="entry name" value="Protein kinase-like (PK-like)"/>
    <property type="match status" value="1"/>
</dbReference>
<protein>
    <recommendedName>
        <fullName evidence="7">Protein kinase domain-containing protein</fullName>
    </recommendedName>
</protein>
<organism evidence="8 9">
    <name type="scientific">Streptomyces glebosus</name>
    <dbReference type="NCBI Taxonomy" id="249580"/>
    <lineage>
        <taxon>Bacteria</taxon>
        <taxon>Bacillati</taxon>
        <taxon>Actinomycetota</taxon>
        <taxon>Actinomycetes</taxon>
        <taxon>Kitasatosporales</taxon>
        <taxon>Streptomycetaceae</taxon>
        <taxon>Streptomyces</taxon>
    </lineage>
</organism>
<dbReference type="PROSITE" id="PS00108">
    <property type="entry name" value="PROTEIN_KINASE_ST"/>
    <property type="match status" value="1"/>
</dbReference>
<dbReference type="GO" id="GO:0005524">
    <property type="term" value="F:ATP binding"/>
    <property type="evidence" value="ECO:0007669"/>
    <property type="project" value="UniProtKB-UniRule"/>
</dbReference>
<gene>
    <name evidence="8" type="ORF">Sgleb_71770</name>
</gene>
<dbReference type="InterPro" id="IPR011009">
    <property type="entry name" value="Kinase-like_dom_sf"/>
</dbReference>
<dbReference type="Pfam" id="PF13360">
    <property type="entry name" value="PQQ_2"/>
    <property type="match status" value="2"/>
</dbReference>
<dbReference type="CDD" id="cd14014">
    <property type="entry name" value="STKc_PknB_like"/>
    <property type="match status" value="1"/>
</dbReference>
<keyword evidence="2 5" id="KW-0547">Nucleotide-binding</keyword>
<feature type="binding site" evidence="5">
    <location>
        <position position="44"/>
    </location>
    <ligand>
        <name>ATP</name>
        <dbReference type="ChEBI" id="CHEBI:30616"/>
    </ligand>
</feature>
<evidence type="ECO:0000256" key="3">
    <source>
        <dbReference type="ARBA" id="ARBA00022777"/>
    </source>
</evidence>
<keyword evidence="3" id="KW-0418">Kinase</keyword>
<dbReference type="PANTHER" id="PTHR43289">
    <property type="entry name" value="MITOGEN-ACTIVATED PROTEIN KINASE KINASE KINASE 20-RELATED"/>
    <property type="match status" value="1"/>
</dbReference>
<evidence type="ECO:0000256" key="4">
    <source>
        <dbReference type="ARBA" id="ARBA00022840"/>
    </source>
</evidence>
<dbReference type="AlphaFoldDB" id="A0A640T7H8"/>
<dbReference type="Gene3D" id="2.130.10.10">
    <property type="entry name" value="YVTN repeat-like/Quinoprotein amine dehydrogenase"/>
    <property type="match status" value="1"/>
</dbReference>